<dbReference type="Pfam" id="PF05717">
    <property type="entry name" value="TnpB_IS66"/>
    <property type="match status" value="1"/>
</dbReference>
<evidence type="ECO:0000313" key="3">
    <source>
        <dbReference type="EMBL" id="UNO49052.1"/>
    </source>
</evidence>
<organism evidence="4 5">
    <name type="scientific">Alicyclobacillus acidoterrestris (strain ATCC 49025 / DSM 3922 / CIP 106132 / NCIMB 13137 / GD3B)</name>
    <dbReference type="NCBI Taxonomy" id="1356854"/>
    <lineage>
        <taxon>Bacteria</taxon>
        <taxon>Bacillati</taxon>
        <taxon>Bacillota</taxon>
        <taxon>Bacilli</taxon>
        <taxon>Bacillales</taxon>
        <taxon>Alicyclobacillaceae</taxon>
        <taxon>Alicyclobacillus</taxon>
    </lineage>
</organism>
<reference evidence="5" key="2">
    <citation type="journal article" date="2022" name="G3 (Bethesda)">
        <title>Unveiling the complete genome sequence of Alicyclobacillus acidoterrestris DSM 3922T, a taint-producing strain.</title>
        <authorList>
            <person name="Leonardo I.C."/>
            <person name="Barreto Crespo M.T."/>
            <person name="Gaspar F.B."/>
        </authorList>
    </citation>
    <scope>NUCLEOTIDE SEQUENCE [LARGE SCALE GENOMIC DNA]</scope>
    <source>
        <strain evidence="5">DSM 3922</strain>
    </source>
</reference>
<dbReference type="Proteomes" id="UP000829401">
    <property type="component" value="Chromosome"/>
</dbReference>
<gene>
    <name evidence="4" type="primary">tnpB</name>
    <name evidence="3" type="ORF">K1I37_00320</name>
    <name evidence="4" type="ORF">K1I37_02340</name>
    <name evidence="1" type="ORF">K1I37_16590</name>
    <name evidence="2" type="ORF">K1I37_20455</name>
</gene>
<accession>T0C988</accession>
<dbReference type="AlphaFoldDB" id="A0A9E6ZH49"/>
<evidence type="ECO:0000313" key="1">
    <source>
        <dbReference type="EMBL" id="UNO48275.1"/>
    </source>
</evidence>
<evidence type="ECO:0000313" key="5">
    <source>
        <dbReference type="Proteomes" id="UP000829401"/>
    </source>
</evidence>
<dbReference type="KEGG" id="aaco:K1I37_00320"/>
<dbReference type="EMBL" id="CP080467">
    <property type="protein sequence ID" value="UNO48275.1"/>
    <property type="molecule type" value="Genomic_DNA"/>
</dbReference>
<dbReference type="InterPro" id="IPR008878">
    <property type="entry name" value="Transposase_IS66_Orf2"/>
</dbReference>
<dbReference type="NCBIfam" id="NF033819">
    <property type="entry name" value="IS66_TnpB"/>
    <property type="match status" value="1"/>
</dbReference>
<dbReference type="PANTHER" id="PTHR36455:SF1">
    <property type="entry name" value="BLR8292 PROTEIN"/>
    <property type="match status" value="1"/>
</dbReference>
<accession>A0A9E6ZH49</accession>
<evidence type="ECO:0000313" key="4">
    <source>
        <dbReference type="EMBL" id="UNO49412.1"/>
    </source>
</evidence>
<reference evidence="4" key="1">
    <citation type="submission" date="2021-07" db="EMBL/GenBank/DDBJ databases">
        <title>The complete genome sequence of Alicyclobacillus acidoterrestris DSM 3922, a guaiacol producing strain.</title>
        <authorList>
            <person name="Leonardo I.C."/>
            <person name="Barreto Crespo M.T."/>
            <person name="Gaspar F.B."/>
        </authorList>
    </citation>
    <scope>NUCLEOTIDE SEQUENCE</scope>
    <source>
        <strain evidence="4">DSM 3922</strain>
    </source>
</reference>
<sequence length="119" mass="13847">MLSNIGPEQRVYLACGVTDMRKSIDGLAALVQAQFQLDPFSPCLFVFCNRQRDKLKILCWQHNGFWLFYRRLERGRFEWPNSAEDKTVVISHRELNWLLDGLSLNQQKAHPKVVAQTVV</sequence>
<dbReference type="KEGG" id="aaco:K1I37_20455"/>
<dbReference type="EMBL" id="CP080467">
    <property type="protein sequence ID" value="UNO49412.1"/>
    <property type="molecule type" value="Genomic_DNA"/>
</dbReference>
<evidence type="ECO:0000313" key="2">
    <source>
        <dbReference type="EMBL" id="UNO48923.1"/>
    </source>
</evidence>
<dbReference type="EMBL" id="CP080467">
    <property type="protein sequence ID" value="UNO49052.1"/>
    <property type="molecule type" value="Genomic_DNA"/>
</dbReference>
<protein>
    <submittedName>
        <fullName evidence="4">IS66 family insertion sequence element accessory protein TnpB</fullName>
    </submittedName>
</protein>
<dbReference type="RefSeq" id="WP_021295101.1">
    <property type="nucleotide sequence ID" value="NZ_AURB01000039.1"/>
</dbReference>
<dbReference type="KEGG" id="aaco:K1I37_02340"/>
<keyword evidence="5" id="KW-1185">Reference proteome</keyword>
<proteinExistence type="predicted"/>
<dbReference type="OrthoDB" id="4956084at2"/>
<dbReference type="EMBL" id="CP080467">
    <property type="protein sequence ID" value="UNO48923.1"/>
    <property type="molecule type" value="Genomic_DNA"/>
</dbReference>
<dbReference type="KEGG" id="aaco:K1I37_16590"/>
<dbReference type="PANTHER" id="PTHR36455">
    <property type="match status" value="1"/>
</dbReference>
<name>A0A9E6ZH49_ALIAG</name>